<evidence type="ECO:0000313" key="2">
    <source>
        <dbReference type="Proteomes" id="UP000683291"/>
    </source>
</evidence>
<gene>
    <name evidence="1" type="ORF">KDD17_10300</name>
</gene>
<dbReference type="EMBL" id="CP073581">
    <property type="protein sequence ID" value="QUJ75375.1"/>
    <property type="molecule type" value="Genomic_DNA"/>
</dbReference>
<protein>
    <submittedName>
        <fullName evidence="1">Uncharacterized protein</fullName>
    </submittedName>
</protein>
<dbReference type="AlphaFoldDB" id="A0A975JC56"/>
<dbReference type="RefSeq" id="WP_212703580.1">
    <property type="nucleotide sequence ID" value="NZ_CP073581.1"/>
</dbReference>
<evidence type="ECO:0000313" key="1">
    <source>
        <dbReference type="EMBL" id="QUJ75375.1"/>
    </source>
</evidence>
<sequence length="62" mass="6987">MKLNTVADVQRELSKLYRLARAKKLDVSEASKLSNILVMIARIMETGDLEARIEALEKGEVQ</sequence>
<organism evidence="1 2">
    <name type="scientific">Sulfitobacter albidus</name>
    <dbReference type="NCBI Taxonomy" id="2829501"/>
    <lineage>
        <taxon>Bacteria</taxon>
        <taxon>Pseudomonadati</taxon>
        <taxon>Pseudomonadota</taxon>
        <taxon>Alphaproteobacteria</taxon>
        <taxon>Rhodobacterales</taxon>
        <taxon>Roseobacteraceae</taxon>
        <taxon>Sulfitobacter</taxon>
    </lineage>
</organism>
<proteinExistence type="predicted"/>
<keyword evidence="2" id="KW-1185">Reference proteome</keyword>
<dbReference type="KEGG" id="sual:KDD17_10300"/>
<name>A0A975JC56_9RHOB</name>
<reference evidence="1" key="1">
    <citation type="submission" date="2021-04" db="EMBL/GenBank/DDBJ databases">
        <title>Complete genome sequence for Sulfitobacter sp. strain JK7-1.</title>
        <authorList>
            <person name="Park S.-J."/>
        </authorList>
    </citation>
    <scope>NUCLEOTIDE SEQUENCE</scope>
    <source>
        <strain evidence="1">JK7-1</strain>
    </source>
</reference>
<dbReference type="Proteomes" id="UP000683291">
    <property type="component" value="Chromosome 1"/>
</dbReference>
<accession>A0A975JC56</accession>